<reference evidence="1" key="1">
    <citation type="submission" date="2018-05" db="EMBL/GenBank/DDBJ databases">
        <authorList>
            <person name="Lanie J.A."/>
            <person name="Ng W.-L."/>
            <person name="Kazmierczak K.M."/>
            <person name="Andrzejewski T.M."/>
            <person name="Davidsen T.M."/>
            <person name="Wayne K.J."/>
            <person name="Tettelin H."/>
            <person name="Glass J.I."/>
            <person name="Rusch D."/>
            <person name="Podicherti R."/>
            <person name="Tsui H.-C.T."/>
            <person name="Winkler M.E."/>
        </authorList>
    </citation>
    <scope>NUCLEOTIDE SEQUENCE</scope>
</reference>
<protein>
    <submittedName>
        <fullName evidence="1">Uncharacterized protein</fullName>
    </submittedName>
</protein>
<evidence type="ECO:0000313" key="1">
    <source>
        <dbReference type="EMBL" id="SVA50237.1"/>
    </source>
</evidence>
<dbReference type="EMBL" id="UINC01011376">
    <property type="protein sequence ID" value="SVA50237.1"/>
    <property type="molecule type" value="Genomic_DNA"/>
</dbReference>
<sequence length="82" mass="9002">MSVDIFGYCDPSVTHVSIPETLIPEGNKSRVSGDGLESNYAVSTHEVLVADFTLKLMNVRKVNYTGSVVNNMGRLADLYHDL</sequence>
<accession>A0A381WE50</accession>
<organism evidence="1">
    <name type="scientific">marine metagenome</name>
    <dbReference type="NCBI Taxonomy" id="408172"/>
    <lineage>
        <taxon>unclassified sequences</taxon>
        <taxon>metagenomes</taxon>
        <taxon>ecological metagenomes</taxon>
    </lineage>
</organism>
<gene>
    <name evidence="1" type="ORF">METZ01_LOCUS103091</name>
</gene>
<proteinExistence type="predicted"/>
<name>A0A381WE50_9ZZZZ</name>
<dbReference type="AlphaFoldDB" id="A0A381WE50"/>